<accession>A0A699ZUY4</accession>
<feature type="non-terminal residue" evidence="1">
    <location>
        <position position="1"/>
    </location>
</feature>
<reference evidence="1 2" key="1">
    <citation type="submission" date="2020-02" db="EMBL/GenBank/DDBJ databases">
        <title>Draft genome sequence of Haematococcus lacustris strain NIES-144.</title>
        <authorList>
            <person name="Morimoto D."/>
            <person name="Nakagawa S."/>
            <person name="Yoshida T."/>
            <person name="Sawayama S."/>
        </authorList>
    </citation>
    <scope>NUCLEOTIDE SEQUENCE [LARGE SCALE GENOMIC DNA]</scope>
    <source>
        <strain evidence="1 2">NIES-144</strain>
    </source>
</reference>
<name>A0A699ZUY4_HAELA</name>
<protein>
    <submittedName>
        <fullName evidence="1">Uncharacterized protein</fullName>
    </submittedName>
</protein>
<sequence length="154" mass="16945">MCYSRLRALNYTELLDTPLTADQLMPGLAYFVDDVTRVLREYLIDKALRVRVFDFCAGNRTEATFFTHNPTMPVNGTWATLQVVVTVSSPSPTGLAVSPTTLQLNNLLRNCRGALTLAGQQFFQLYQMPIQRCLVEPGPALPTTSATPPSPAPP</sequence>
<keyword evidence="2" id="KW-1185">Reference proteome</keyword>
<comment type="caution">
    <text evidence="1">The sequence shown here is derived from an EMBL/GenBank/DDBJ whole genome shotgun (WGS) entry which is preliminary data.</text>
</comment>
<dbReference type="EMBL" id="BLLF01003149">
    <property type="protein sequence ID" value="GFH26503.1"/>
    <property type="molecule type" value="Genomic_DNA"/>
</dbReference>
<organism evidence="1 2">
    <name type="scientific">Haematococcus lacustris</name>
    <name type="common">Green alga</name>
    <name type="synonym">Haematococcus pluvialis</name>
    <dbReference type="NCBI Taxonomy" id="44745"/>
    <lineage>
        <taxon>Eukaryota</taxon>
        <taxon>Viridiplantae</taxon>
        <taxon>Chlorophyta</taxon>
        <taxon>core chlorophytes</taxon>
        <taxon>Chlorophyceae</taxon>
        <taxon>CS clade</taxon>
        <taxon>Chlamydomonadales</taxon>
        <taxon>Haematococcaceae</taxon>
        <taxon>Haematococcus</taxon>
    </lineage>
</organism>
<proteinExistence type="predicted"/>
<dbReference type="Proteomes" id="UP000485058">
    <property type="component" value="Unassembled WGS sequence"/>
</dbReference>
<evidence type="ECO:0000313" key="2">
    <source>
        <dbReference type="Proteomes" id="UP000485058"/>
    </source>
</evidence>
<dbReference type="AlphaFoldDB" id="A0A699ZUY4"/>
<gene>
    <name evidence="1" type="ORF">HaLaN_24665</name>
</gene>
<evidence type="ECO:0000313" key="1">
    <source>
        <dbReference type="EMBL" id="GFH26503.1"/>
    </source>
</evidence>
<feature type="non-terminal residue" evidence="1">
    <location>
        <position position="154"/>
    </location>
</feature>